<name>A0A5N6VMK4_9EURO</name>
<accession>A0A5N6VMK4</accession>
<organism evidence="1 2">
    <name type="scientific">Aspergillus transmontanensis</name>
    <dbReference type="NCBI Taxonomy" id="1034304"/>
    <lineage>
        <taxon>Eukaryota</taxon>
        <taxon>Fungi</taxon>
        <taxon>Dikarya</taxon>
        <taxon>Ascomycota</taxon>
        <taxon>Pezizomycotina</taxon>
        <taxon>Eurotiomycetes</taxon>
        <taxon>Eurotiomycetidae</taxon>
        <taxon>Eurotiales</taxon>
        <taxon>Aspergillaceae</taxon>
        <taxon>Aspergillus</taxon>
        <taxon>Aspergillus subgen. Circumdati</taxon>
    </lineage>
</organism>
<dbReference type="Proteomes" id="UP000325433">
    <property type="component" value="Unassembled WGS sequence"/>
</dbReference>
<keyword evidence="2" id="KW-1185">Reference proteome</keyword>
<evidence type="ECO:0000313" key="1">
    <source>
        <dbReference type="EMBL" id="KAE8309794.1"/>
    </source>
</evidence>
<dbReference type="AlphaFoldDB" id="A0A5N6VMK4"/>
<dbReference type="EMBL" id="ML738362">
    <property type="protein sequence ID" value="KAE8309794.1"/>
    <property type="molecule type" value="Genomic_DNA"/>
</dbReference>
<reference evidence="2" key="1">
    <citation type="submission" date="2019-04" db="EMBL/GenBank/DDBJ databases">
        <title>Friends and foes A comparative genomics studyof 23 Aspergillus species from section Flavi.</title>
        <authorList>
            <consortium name="DOE Joint Genome Institute"/>
            <person name="Kjaerbolling I."/>
            <person name="Vesth T."/>
            <person name="Frisvad J.C."/>
            <person name="Nybo J.L."/>
            <person name="Theobald S."/>
            <person name="Kildgaard S."/>
            <person name="Isbrandt T."/>
            <person name="Kuo A."/>
            <person name="Sato A."/>
            <person name="Lyhne E.K."/>
            <person name="Kogle M.E."/>
            <person name="Wiebenga A."/>
            <person name="Kun R.S."/>
            <person name="Lubbers R.J."/>
            <person name="Makela M.R."/>
            <person name="Barry K."/>
            <person name="Chovatia M."/>
            <person name="Clum A."/>
            <person name="Daum C."/>
            <person name="Haridas S."/>
            <person name="He G."/>
            <person name="LaButti K."/>
            <person name="Lipzen A."/>
            <person name="Mondo S."/>
            <person name="Riley R."/>
            <person name="Salamov A."/>
            <person name="Simmons B.A."/>
            <person name="Magnuson J.K."/>
            <person name="Henrissat B."/>
            <person name="Mortensen U.H."/>
            <person name="Larsen T.O."/>
            <person name="Devries R.P."/>
            <person name="Grigoriev I.V."/>
            <person name="Machida M."/>
            <person name="Baker S.E."/>
            <person name="Andersen M.R."/>
        </authorList>
    </citation>
    <scope>NUCLEOTIDE SEQUENCE [LARGE SCALE GENOMIC DNA]</scope>
    <source>
        <strain evidence="2">CBS 130015</strain>
    </source>
</reference>
<evidence type="ECO:0000313" key="2">
    <source>
        <dbReference type="Proteomes" id="UP000325433"/>
    </source>
</evidence>
<protein>
    <submittedName>
        <fullName evidence="1">Uncharacterized protein</fullName>
    </submittedName>
</protein>
<proteinExistence type="predicted"/>
<gene>
    <name evidence="1" type="ORF">BDV41DRAFT_420275</name>
</gene>
<sequence length="185" mass="21390">MDLVYPTSPSNDAPSAAVDPPELISNQIPPSRIITIKRKHPTPLQNILNRQFTFFKNQVAAKRQKTNRANLQEQARGIDLNILRRLVYIAFSPRPDRFISNVRNSLSADIAKWVERDNLGSNFFHAALYKTRFQNDLPPVTWVAAVYYLARDCMKLRYFLRILDKENIFKIPEEGELPPHVIIFA</sequence>